<dbReference type="Proteomes" id="UP000650994">
    <property type="component" value="Unassembled WGS sequence"/>
</dbReference>
<evidence type="ECO:0000313" key="5">
    <source>
        <dbReference type="Proteomes" id="UP000650994"/>
    </source>
</evidence>
<feature type="domain" description="DUF5689" evidence="1">
    <location>
        <begin position="42"/>
        <end position="269"/>
    </location>
</feature>
<dbReference type="Pfam" id="PF18942">
    <property type="entry name" value="DUF5689"/>
    <property type="match status" value="1"/>
</dbReference>
<keyword evidence="5" id="KW-1185">Reference proteome</keyword>
<reference evidence="4" key="3">
    <citation type="submission" date="2016-11" db="EMBL/GenBank/DDBJ databases">
        <authorList>
            <person name="Varghese N."/>
            <person name="Submissions S."/>
        </authorList>
    </citation>
    <scope>NUCLEOTIDE SEQUENCE [LARGE SCALE GENOMIC DNA]</scope>
    <source>
        <strain evidence="4">DSM 27989</strain>
    </source>
</reference>
<dbReference type="AlphaFoldDB" id="A0A1M6ZEF3"/>
<evidence type="ECO:0000313" key="3">
    <source>
        <dbReference type="EMBL" id="SHL28886.1"/>
    </source>
</evidence>
<dbReference type="Proteomes" id="UP000184120">
    <property type="component" value="Unassembled WGS sequence"/>
</dbReference>
<gene>
    <name evidence="2" type="ORF">GCM10010984_00110</name>
    <name evidence="3" type="ORF">SAMN05443634_107282</name>
</gene>
<reference evidence="2" key="5">
    <citation type="submission" date="2024-05" db="EMBL/GenBank/DDBJ databases">
        <authorList>
            <person name="Sun Q."/>
            <person name="Zhou Y."/>
        </authorList>
    </citation>
    <scope>NUCLEOTIDE SEQUENCE</scope>
    <source>
        <strain evidence="2">CGMCC 1.12707</strain>
    </source>
</reference>
<dbReference type="RefSeq" id="WP_072932500.1">
    <property type="nucleotide sequence ID" value="NZ_BMFL01000001.1"/>
</dbReference>
<reference evidence="5" key="4">
    <citation type="journal article" date="2019" name="Int. J. Syst. Evol. Microbiol.">
        <title>The Global Catalogue of Microorganisms (GCM) 10K type strain sequencing project: providing services to taxonomists for standard genome sequencing and annotation.</title>
        <authorList>
            <consortium name="The Broad Institute Genomics Platform"/>
            <consortium name="The Broad Institute Genome Sequencing Center for Infectious Disease"/>
            <person name="Wu L."/>
            <person name="Ma J."/>
        </authorList>
    </citation>
    <scope>NUCLEOTIDE SEQUENCE [LARGE SCALE GENOMIC DNA]</scope>
    <source>
        <strain evidence="5">CGMCC 1.12707</strain>
    </source>
</reference>
<dbReference type="OrthoDB" id="1492759at2"/>
<protein>
    <recommendedName>
        <fullName evidence="1">DUF5689 domain-containing protein</fullName>
    </recommendedName>
</protein>
<dbReference type="InterPro" id="IPR043744">
    <property type="entry name" value="DUF5689"/>
</dbReference>
<accession>A0A1M6ZEF3</accession>
<evidence type="ECO:0000313" key="4">
    <source>
        <dbReference type="Proteomes" id="UP000184120"/>
    </source>
</evidence>
<evidence type="ECO:0000313" key="2">
    <source>
        <dbReference type="EMBL" id="GGE86277.1"/>
    </source>
</evidence>
<dbReference type="EMBL" id="BMFL01000001">
    <property type="protein sequence ID" value="GGE86277.1"/>
    <property type="molecule type" value="Genomic_DNA"/>
</dbReference>
<organism evidence="3 4">
    <name type="scientific">Chishuiella changwenlii</name>
    <dbReference type="NCBI Taxonomy" id="1434701"/>
    <lineage>
        <taxon>Bacteria</taxon>
        <taxon>Pseudomonadati</taxon>
        <taxon>Bacteroidota</taxon>
        <taxon>Flavobacteriia</taxon>
        <taxon>Flavobacteriales</taxon>
        <taxon>Weeksellaceae</taxon>
        <taxon>Chishuiella</taxon>
    </lineage>
</organism>
<dbReference type="STRING" id="1434701.SAMN05443634_107282"/>
<name>A0A1M6ZEF3_9FLAO</name>
<proteinExistence type="predicted"/>
<dbReference type="EMBL" id="FRBH01000007">
    <property type="protein sequence ID" value="SHL28886.1"/>
    <property type="molecule type" value="Genomic_DNA"/>
</dbReference>
<evidence type="ECO:0000259" key="1">
    <source>
        <dbReference type="Pfam" id="PF18942"/>
    </source>
</evidence>
<dbReference type="PROSITE" id="PS51257">
    <property type="entry name" value="PROKAR_LIPOPROTEIN"/>
    <property type="match status" value="1"/>
</dbReference>
<reference evidence="2" key="1">
    <citation type="journal article" date="2014" name="Int. J. Syst. Evol. Microbiol.">
        <title>Complete genome of a new Firmicutes species belonging to the dominant human colonic microbiota ('Ruminococcus bicirculans') reveals two chromosomes and a selective capacity to utilize plant glucans.</title>
        <authorList>
            <consortium name="NISC Comparative Sequencing Program"/>
            <person name="Wegmann U."/>
            <person name="Louis P."/>
            <person name="Goesmann A."/>
            <person name="Henrissat B."/>
            <person name="Duncan S.H."/>
            <person name="Flint H.J."/>
        </authorList>
    </citation>
    <scope>NUCLEOTIDE SEQUENCE</scope>
    <source>
        <strain evidence="2">CGMCC 1.12707</strain>
    </source>
</reference>
<reference evidence="3" key="2">
    <citation type="submission" date="2016-11" db="EMBL/GenBank/DDBJ databases">
        <authorList>
            <person name="Jaros S."/>
            <person name="Januszkiewicz K."/>
            <person name="Wedrychowicz H."/>
        </authorList>
    </citation>
    <scope>NUCLEOTIDE SEQUENCE [LARGE SCALE GENOMIC DNA]</scope>
    <source>
        <strain evidence="3">DSM 27989</strain>
    </source>
</reference>
<sequence>MNTISKLTIAGVLSLGLFITQSCVQDDDYATPPIECADKLVANITLPELLTKINSNQIQLDSNGAVAEDLVFDAYVISSDETGNFYKTISMQDKVKAPTAGIQIEIDGTNLYTEYAVGSRVQVNLKGLVVARDRGIMKIGSVDPTYAVGRIPSANMKKYLVRTCDPIQTIEPKVVANLTEALKAENLNLLVTINNVQFQDPEGDKTYGVAATTVNRLLIDKSGKTVDLRNSGYAKWYNDALPTTSGAITVVVSIYNSTYQLYIRDTNDVKFDQPRFETGGGTNPGEGNNQEAANLFFKGSDFNNWTDFLASLNSFKVTAGLAVQGTGTGRDGSNSFYLNGTTGTTNPYVFTATAGTLTIPENATKITMWVKGSAAKSLSFNLDTTSGRVFYNVGDFGAANATFTSQSSNAYIGTFDTNGEWRLITLNIAGLTLVKTGDLFALKAGSNTKYDIHIDNIKID</sequence>